<evidence type="ECO:0000313" key="2">
    <source>
        <dbReference type="EnsemblPlants" id="Solyc06g074490.1.1.1"/>
    </source>
</evidence>
<keyword evidence="1" id="KW-1133">Transmembrane helix</keyword>
<dbReference type="EnsemblPlants" id="Solyc06g074490.1.1">
    <property type="protein sequence ID" value="Solyc06g074490.1.1.1"/>
    <property type="gene ID" value="Solyc06g074490.1"/>
</dbReference>
<reference evidence="2" key="1">
    <citation type="journal article" date="2012" name="Nature">
        <title>The tomato genome sequence provides insights into fleshy fruit evolution.</title>
        <authorList>
            <consortium name="Tomato Genome Consortium"/>
        </authorList>
    </citation>
    <scope>NUCLEOTIDE SEQUENCE [LARGE SCALE GENOMIC DNA]</scope>
    <source>
        <strain evidence="2">cv. Heinz 1706</strain>
    </source>
</reference>
<accession>A0A3Q7H0G8</accession>
<dbReference type="Gramene" id="Solyc06g074490.1.1">
    <property type="protein sequence ID" value="Solyc06g074490.1.1.1"/>
    <property type="gene ID" value="Solyc06g074490.1"/>
</dbReference>
<evidence type="ECO:0000256" key="1">
    <source>
        <dbReference type="SAM" id="Phobius"/>
    </source>
</evidence>
<keyword evidence="1" id="KW-0472">Membrane</keyword>
<keyword evidence="1" id="KW-0812">Transmembrane</keyword>
<sequence length="61" mass="7180">MLILKHADLWHMLSVLRSIITHYLLCLGVLHICIKRCLCGNKHVIFWLSLTLYYVFPIITV</sequence>
<feature type="transmembrane region" description="Helical" evidence="1">
    <location>
        <begin position="44"/>
        <end position="60"/>
    </location>
</feature>
<feature type="transmembrane region" description="Helical" evidence="1">
    <location>
        <begin position="12"/>
        <end position="32"/>
    </location>
</feature>
<keyword evidence="3" id="KW-1185">Reference proteome</keyword>
<dbReference type="Proteomes" id="UP000004994">
    <property type="component" value="Chromosome 6"/>
</dbReference>
<name>A0A3Q7H0G8_SOLLC</name>
<dbReference type="PaxDb" id="4081-Solyc06g074490.1.1"/>
<evidence type="ECO:0000313" key="3">
    <source>
        <dbReference type="Proteomes" id="UP000004994"/>
    </source>
</evidence>
<proteinExistence type="predicted"/>
<dbReference type="InParanoid" id="A0A3Q7H0G8"/>
<reference evidence="2" key="2">
    <citation type="submission" date="2019-01" db="UniProtKB">
        <authorList>
            <consortium name="EnsemblPlants"/>
        </authorList>
    </citation>
    <scope>IDENTIFICATION</scope>
    <source>
        <strain evidence="2">cv. Heinz 1706</strain>
    </source>
</reference>
<organism evidence="2">
    <name type="scientific">Solanum lycopersicum</name>
    <name type="common">Tomato</name>
    <name type="synonym">Lycopersicon esculentum</name>
    <dbReference type="NCBI Taxonomy" id="4081"/>
    <lineage>
        <taxon>Eukaryota</taxon>
        <taxon>Viridiplantae</taxon>
        <taxon>Streptophyta</taxon>
        <taxon>Embryophyta</taxon>
        <taxon>Tracheophyta</taxon>
        <taxon>Spermatophyta</taxon>
        <taxon>Magnoliopsida</taxon>
        <taxon>eudicotyledons</taxon>
        <taxon>Gunneridae</taxon>
        <taxon>Pentapetalae</taxon>
        <taxon>asterids</taxon>
        <taxon>lamiids</taxon>
        <taxon>Solanales</taxon>
        <taxon>Solanaceae</taxon>
        <taxon>Solanoideae</taxon>
        <taxon>Solaneae</taxon>
        <taxon>Solanum</taxon>
        <taxon>Solanum subgen. Lycopersicon</taxon>
    </lineage>
</organism>
<dbReference type="AlphaFoldDB" id="A0A3Q7H0G8"/>
<protein>
    <submittedName>
        <fullName evidence="2">Uncharacterized protein</fullName>
    </submittedName>
</protein>